<dbReference type="GO" id="GO:0030151">
    <property type="term" value="F:molybdenum ion binding"/>
    <property type="evidence" value="ECO:0007669"/>
    <property type="project" value="InterPro"/>
</dbReference>
<proteinExistence type="predicted"/>
<reference evidence="2 3" key="1">
    <citation type="submission" date="2019-11" db="EMBL/GenBank/DDBJ databases">
        <title>Draft genome of Amycolatopsis RM579.</title>
        <authorList>
            <person name="Duangmal K."/>
            <person name="Mingma R."/>
        </authorList>
    </citation>
    <scope>NUCLEOTIDE SEQUENCE [LARGE SCALE GENOMIC DNA]</scope>
    <source>
        <strain evidence="2 3">RM579</strain>
    </source>
</reference>
<dbReference type="InterPro" id="IPR011037">
    <property type="entry name" value="Pyrv_Knase-like_insert_dom_sf"/>
</dbReference>
<dbReference type="PROSITE" id="PS51340">
    <property type="entry name" value="MOSC"/>
    <property type="match status" value="1"/>
</dbReference>
<feature type="domain" description="MOSC" evidence="1">
    <location>
        <begin position="89"/>
        <end position="236"/>
    </location>
</feature>
<keyword evidence="3" id="KW-1185">Reference proteome</keyword>
<dbReference type="Proteomes" id="UP000440096">
    <property type="component" value="Unassembled WGS sequence"/>
</dbReference>
<comment type="caution">
    <text evidence="2">The sequence shown here is derived from an EMBL/GenBank/DDBJ whole genome shotgun (WGS) entry which is preliminary data.</text>
</comment>
<dbReference type="RefSeq" id="WP_154760302.1">
    <property type="nucleotide sequence ID" value="NZ_WMBA01000062.1"/>
</dbReference>
<dbReference type="SUPFAM" id="SSF50800">
    <property type="entry name" value="PK beta-barrel domain-like"/>
    <property type="match status" value="1"/>
</dbReference>
<accession>A0A6N7Z1G8</accession>
<dbReference type="SUPFAM" id="SSF141673">
    <property type="entry name" value="MOSC N-terminal domain-like"/>
    <property type="match status" value="1"/>
</dbReference>
<gene>
    <name evidence="2" type="ORF">GKO32_30170</name>
</gene>
<dbReference type="AlphaFoldDB" id="A0A6N7Z1G8"/>
<dbReference type="Pfam" id="PF03476">
    <property type="entry name" value="MOSC_N"/>
    <property type="match status" value="1"/>
</dbReference>
<dbReference type="Pfam" id="PF03473">
    <property type="entry name" value="MOSC"/>
    <property type="match status" value="1"/>
</dbReference>
<name>A0A6N7Z1G8_9PSEU</name>
<dbReference type="GO" id="GO:0003824">
    <property type="term" value="F:catalytic activity"/>
    <property type="evidence" value="ECO:0007669"/>
    <property type="project" value="InterPro"/>
</dbReference>
<dbReference type="GO" id="GO:0030170">
    <property type="term" value="F:pyridoxal phosphate binding"/>
    <property type="evidence" value="ECO:0007669"/>
    <property type="project" value="InterPro"/>
</dbReference>
<dbReference type="Gene3D" id="2.40.33.20">
    <property type="entry name" value="PK beta-barrel domain-like"/>
    <property type="match status" value="1"/>
</dbReference>
<dbReference type="InterPro" id="IPR005303">
    <property type="entry name" value="MOCOS_middle"/>
</dbReference>
<protein>
    <submittedName>
        <fullName evidence="2">MOSC domain-containing protein</fullName>
    </submittedName>
</protein>
<evidence type="ECO:0000313" key="2">
    <source>
        <dbReference type="EMBL" id="MTD58212.1"/>
    </source>
</evidence>
<evidence type="ECO:0000259" key="1">
    <source>
        <dbReference type="PROSITE" id="PS51340"/>
    </source>
</evidence>
<organism evidence="2 3">
    <name type="scientific">Amycolatopsis pithecellobii</name>
    <dbReference type="NCBI Taxonomy" id="664692"/>
    <lineage>
        <taxon>Bacteria</taxon>
        <taxon>Bacillati</taxon>
        <taxon>Actinomycetota</taxon>
        <taxon>Actinomycetes</taxon>
        <taxon>Pseudonocardiales</taxon>
        <taxon>Pseudonocardiaceae</taxon>
        <taxon>Amycolatopsis</taxon>
    </lineage>
</organism>
<dbReference type="InterPro" id="IPR005302">
    <property type="entry name" value="MoCF_Sase_C"/>
</dbReference>
<evidence type="ECO:0000313" key="3">
    <source>
        <dbReference type="Proteomes" id="UP000440096"/>
    </source>
</evidence>
<dbReference type="EMBL" id="WMBA01000062">
    <property type="protein sequence ID" value="MTD58212.1"/>
    <property type="molecule type" value="Genomic_DNA"/>
</dbReference>
<dbReference type="OrthoDB" id="9793178at2"/>
<sequence>MFSGSVAQLHRWPVKSLRGEQVGAAPFDDRGMVGDRAHALIDLRPKRQGKRLTVRQNQELLSWRSAYRGSPEESPTLYGPDGQAWSWRDPALPAALSDSLGLPVELRTEDGQQDRGPTVHVTIETSRLALENELGAGVELDRFRPNLHLRLDAPAFAEQEWGEGTTFTVGDVILEVVGDRAGPCVRCAVPSWDPAGRERWPKLQTWLIEQHGNKFGLIMRVTRPGVIRAGDAVWAQPQ</sequence>